<gene>
    <name evidence="11" type="ORF">ACFFJC_08995</name>
</gene>
<dbReference type="Proteomes" id="UP001589798">
    <property type="component" value="Unassembled WGS sequence"/>
</dbReference>
<evidence type="ECO:0000313" key="12">
    <source>
        <dbReference type="Proteomes" id="UP001589798"/>
    </source>
</evidence>
<comment type="caution">
    <text evidence="11">The sequence shown here is derived from an EMBL/GenBank/DDBJ whole genome shotgun (WGS) entry which is preliminary data.</text>
</comment>
<keyword evidence="5 9" id="KW-0732">Signal</keyword>
<comment type="subcellular location">
    <subcellularLocation>
        <location evidence="2">Cell outer membrane</location>
    </subcellularLocation>
    <subcellularLocation>
        <location evidence="1">Cell surface</location>
    </subcellularLocation>
</comment>
<keyword evidence="8" id="KW-0175">Coiled coil</keyword>
<evidence type="ECO:0000256" key="9">
    <source>
        <dbReference type="SAM" id="SignalP"/>
    </source>
</evidence>
<name>A0ABV6CUL2_9SPHN</name>
<evidence type="ECO:0000256" key="3">
    <source>
        <dbReference type="ARBA" id="ARBA00022452"/>
    </source>
</evidence>
<dbReference type="SUPFAM" id="SSF101967">
    <property type="entry name" value="Adhesin YadA, collagen-binding domain"/>
    <property type="match status" value="1"/>
</dbReference>
<evidence type="ECO:0000256" key="5">
    <source>
        <dbReference type="ARBA" id="ARBA00022729"/>
    </source>
</evidence>
<dbReference type="InterPro" id="IPR005594">
    <property type="entry name" value="YadA_C"/>
</dbReference>
<feature type="signal peptide" evidence="9">
    <location>
        <begin position="1"/>
        <end position="26"/>
    </location>
</feature>
<evidence type="ECO:0000256" key="4">
    <source>
        <dbReference type="ARBA" id="ARBA00022692"/>
    </source>
</evidence>
<keyword evidence="12" id="KW-1185">Reference proteome</keyword>
<keyword evidence="3" id="KW-1134">Transmembrane beta strand</keyword>
<protein>
    <submittedName>
        <fullName evidence="11">YadA-like family protein</fullName>
    </submittedName>
</protein>
<evidence type="ECO:0000259" key="10">
    <source>
        <dbReference type="Pfam" id="PF03895"/>
    </source>
</evidence>
<evidence type="ECO:0000256" key="8">
    <source>
        <dbReference type="SAM" id="Coils"/>
    </source>
</evidence>
<dbReference type="InterPro" id="IPR045584">
    <property type="entry name" value="Pilin-like"/>
</dbReference>
<keyword evidence="6" id="KW-0472">Membrane</keyword>
<dbReference type="SUPFAM" id="SSF54523">
    <property type="entry name" value="Pili subunits"/>
    <property type="match status" value="1"/>
</dbReference>
<dbReference type="InterPro" id="IPR011049">
    <property type="entry name" value="Serralysin-like_metalloprot_C"/>
</dbReference>
<reference evidence="11 12" key="1">
    <citation type="submission" date="2024-09" db="EMBL/GenBank/DDBJ databases">
        <authorList>
            <person name="Sun Q."/>
            <person name="Mori K."/>
        </authorList>
    </citation>
    <scope>NUCLEOTIDE SEQUENCE [LARGE SCALE GENOMIC DNA]</scope>
    <source>
        <strain evidence="11 12">CCM 7706</strain>
    </source>
</reference>
<evidence type="ECO:0000256" key="2">
    <source>
        <dbReference type="ARBA" id="ARBA00004442"/>
    </source>
</evidence>
<dbReference type="RefSeq" id="WP_379487157.1">
    <property type="nucleotide sequence ID" value="NZ_JBHLWK010000010.1"/>
</dbReference>
<evidence type="ECO:0000256" key="6">
    <source>
        <dbReference type="ARBA" id="ARBA00023136"/>
    </source>
</evidence>
<keyword evidence="4" id="KW-0812">Transmembrane</keyword>
<feature type="chain" id="PRO_5047027239" evidence="9">
    <location>
        <begin position="27"/>
        <end position="460"/>
    </location>
</feature>
<dbReference type="Gene3D" id="3.30.1300.30">
    <property type="entry name" value="GSPII I/J protein-like"/>
    <property type="match status" value="1"/>
</dbReference>
<organism evidence="11 12">
    <name type="scientific">Novosphingobium soli</name>
    <dbReference type="NCBI Taxonomy" id="574956"/>
    <lineage>
        <taxon>Bacteria</taxon>
        <taxon>Pseudomonadati</taxon>
        <taxon>Pseudomonadota</taxon>
        <taxon>Alphaproteobacteria</taxon>
        <taxon>Sphingomonadales</taxon>
        <taxon>Sphingomonadaceae</taxon>
        <taxon>Novosphingobium</taxon>
    </lineage>
</organism>
<feature type="domain" description="Trimeric autotransporter adhesin YadA-like C-terminal membrane anchor" evidence="10">
    <location>
        <begin position="406"/>
        <end position="460"/>
    </location>
</feature>
<evidence type="ECO:0000313" key="11">
    <source>
        <dbReference type="EMBL" id="MFC0204408.1"/>
    </source>
</evidence>
<evidence type="ECO:0000256" key="7">
    <source>
        <dbReference type="ARBA" id="ARBA00023237"/>
    </source>
</evidence>
<dbReference type="EMBL" id="JBHLWK010000010">
    <property type="protein sequence ID" value="MFC0204408.1"/>
    <property type="molecule type" value="Genomic_DNA"/>
</dbReference>
<sequence>MKIFRGRASRLALSCAFLTTMAAAEATTATAQSLNGETIPLNDFCRVQVNSNCTTPVIGTRVVTSNAPSVITPFPGGGIEIRSNANIAFDGQLQVDGLEITGFGISPSLLFDEIGDNLEILASANYDSEVHYVVNNGQYTYFTDTNFSFNSFNVSQIGISIDDGEWDSFGSDEGYFTLRSVDPTAVVNNSTAVAGTFSQSLPGSLQFGTLTGTATVVANPGISSVDGVLEYISPFGLEMDVAQTVTTQLDETGLTTPMIAVTAGIEMNGSKVTGLAAGTLASDAVNKAQLDTEAQARIAADLAHTRDIAAEAAARTQADNTLNQRIANEEAARKQVAADLQSESNARAAADLALGTQLNTLGARVDTLTTRVENIERKVDRLGRKIASSTAVAVAMSGNTFLPNTSFNLTANLATFDGAQAGAFQMGAMVSDNVAVNAGVATGFNKGGKTAGRVGFTVGW</sequence>
<feature type="coiled-coil region" evidence="8">
    <location>
        <begin position="358"/>
        <end position="385"/>
    </location>
</feature>
<keyword evidence="7" id="KW-0998">Cell outer membrane</keyword>
<dbReference type="Pfam" id="PF03895">
    <property type="entry name" value="YadA_anchor"/>
    <property type="match status" value="1"/>
</dbReference>
<proteinExistence type="predicted"/>
<accession>A0ABV6CUL2</accession>
<evidence type="ECO:0000256" key="1">
    <source>
        <dbReference type="ARBA" id="ARBA00004241"/>
    </source>
</evidence>